<sequence length="271" mass="31196">MNELHHSNESARSPENNSTMYRVAACEPYQLKDEYIQLDDLLLEKSVYEHVEIQQYLPNNAIDRYRFMKEVQLIFPIGNLLAVNERRHGSILYIPLALSIRDLCETVVERLKNTYSDPLPSNINIPSDEWIRLQFCPANATTISEDAHYCAVLFKYLREFCIQYRQWTCLISADDKYKIPIGEDVAVSTGVRNQRTIVFQESTLAAADHDFSKLSLTPSVIFFISIPNDISGSFYDGQVFVSYKDIVFEPSTAIRHSAEFLKVLNIQYACQ</sequence>
<organism evidence="1 2">
    <name type="scientific">Racocetra persica</name>
    <dbReference type="NCBI Taxonomy" id="160502"/>
    <lineage>
        <taxon>Eukaryota</taxon>
        <taxon>Fungi</taxon>
        <taxon>Fungi incertae sedis</taxon>
        <taxon>Mucoromycota</taxon>
        <taxon>Glomeromycotina</taxon>
        <taxon>Glomeromycetes</taxon>
        <taxon>Diversisporales</taxon>
        <taxon>Gigasporaceae</taxon>
        <taxon>Racocetra</taxon>
    </lineage>
</organism>
<evidence type="ECO:0000313" key="2">
    <source>
        <dbReference type="Proteomes" id="UP000789920"/>
    </source>
</evidence>
<feature type="non-terminal residue" evidence="1">
    <location>
        <position position="271"/>
    </location>
</feature>
<reference evidence="1" key="1">
    <citation type="submission" date="2021-06" db="EMBL/GenBank/DDBJ databases">
        <authorList>
            <person name="Kallberg Y."/>
            <person name="Tangrot J."/>
            <person name="Rosling A."/>
        </authorList>
    </citation>
    <scope>NUCLEOTIDE SEQUENCE</scope>
    <source>
        <strain evidence="1">MA461A</strain>
    </source>
</reference>
<proteinExistence type="predicted"/>
<feature type="non-terminal residue" evidence="1">
    <location>
        <position position="1"/>
    </location>
</feature>
<gene>
    <name evidence="1" type="ORF">RPERSI_LOCUS15435</name>
</gene>
<accession>A0ACA9QRS9</accession>
<name>A0ACA9QRS9_9GLOM</name>
<keyword evidence="2" id="KW-1185">Reference proteome</keyword>
<dbReference type="EMBL" id="CAJVQC010037077">
    <property type="protein sequence ID" value="CAG8762842.1"/>
    <property type="molecule type" value="Genomic_DNA"/>
</dbReference>
<dbReference type="Proteomes" id="UP000789920">
    <property type="component" value="Unassembled WGS sequence"/>
</dbReference>
<protein>
    <submittedName>
        <fullName evidence="1">26354_t:CDS:1</fullName>
    </submittedName>
</protein>
<comment type="caution">
    <text evidence="1">The sequence shown here is derived from an EMBL/GenBank/DDBJ whole genome shotgun (WGS) entry which is preliminary data.</text>
</comment>
<evidence type="ECO:0000313" key="1">
    <source>
        <dbReference type="EMBL" id="CAG8762842.1"/>
    </source>
</evidence>